<feature type="compositionally biased region" description="Polar residues" evidence="1">
    <location>
        <begin position="443"/>
        <end position="462"/>
    </location>
</feature>
<keyword evidence="3" id="KW-1185">Reference proteome</keyword>
<proteinExistence type="predicted"/>
<feature type="compositionally biased region" description="Basic and acidic residues" evidence="1">
    <location>
        <begin position="354"/>
        <end position="370"/>
    </location>
</feature>
<evidence type="ECO:0000313" key="2">
    <source>
        <dbReference type="EMBL" id="KAK2953025.1"/>
    </source>
</evidence>
<accession>A0ABQ9XPA2</accession>
<gene>
    <name evidence="2" type="ORF">BLNAU_12014</name>
</gene>
<dbReference type="Proteomes" id="UP001281761">
    <property type="component" value="Unassembled WGS sequence"/>
</dbReference>
<reference evidence="2 3" key="1">
    <citation type="journal article" date="2022" name="bioRxiv">
        <title>Genomics of Preaxostyla Flagellates Illuminates Evolutionary Transitions and the Path Towards Mitochondrial Loss.</title>
        <authorList>
            <person name="Novak L.V.F."/>
            <person name="Treitli S.C."/>
            <person name="Pyrih J."/>
            <person name="Halakuc P."/>
            <person name="Pipaliya S.V."/>
            <person name="Vacek V."/>
            <person name="Brzon O."/>
            <person name="Soukal P."/>
            <person name="Eme L."/>
            <person name="Dacks J.B."/>
            <person name="Karnkowska A."/>
            <person name="Elias M."/>
            <person name="Hampl V."/>
        </authorList>
    </citation>
    <scope>NUCLEOTIDE SEQUENCE [LARGE SCALE GENOMIC DNA]</scope>
    <source>
        <strain evidence="2">NAU3</strain>
        <tissue evidence="2">Gut</tissue>
    </source>
</reference>
<comment type="caution">
    <text evidence="2">The sequence shown here is derived from an EMBL/GenBank/DDBJ whole genome shotgun (WGS) entry which is preliminary data.</text>
</comment>
<feature type="region of interest" description="Disordered" evidence="1">
    <location>
        <begin position="284"/>
        <end position="462"/>
    </location>
</feature>
<feature type="compositionally biased region" description="Basic residues" evidence="1">
    <location>
        <begin position="371"/>
        <end position="388"/>
    </location>
</feature>
<name>A0ABQ9XPA2_9EUKA</name>
<dbReference type="EMBL" id="JARBJD010000096">
    <property type="protein sequence ID" value="KAK2953025.1"/>
    <property type="molecule type" value="Genomic_DNA"/>
</dbReference>
<evidence type="ECO:0000256" key="1">
    <source>
        <dbReference type="SAM" id="MobiDB-lite"/>
    </source>
</evidence>
<feature type="compositionally biased region" description="Polar residues" evidence="1">
    <location>
        <begin position="400"/>
        <end position="434"/>
    </location>
</feature>
<protein>
    <submittedName>
        <fullName evidence="2">Uncharacterized protein</fullName>
    </submittedName>
</protein>
<feature type="compositionally biased region" description="Acidic residues" evidence="1">
    <location>
        <begin position="332"/>
        <end position="345"/>
    </location>
</feature>
<organism evidence="2 3">
    <name type="scientific">Blattamonas nauphoetae</name>
    <dbReference type="NCBI Taxonomy" id="2049346"/>
    <lineage>
        <taxon>Eukaryota</taxon>
        <taxon>Metamonada</taxon>
        <taxon>Preaxostyla</taxon>
        <taxon>Oxymonadida</taxon>
        <taxon>Blattamonas</taxon>
    </lineage>
</organism>
<evidence type="ECO:0000313" key="3">
    <source>
        <dbReference type="Proteomes" id="UP001281761"/>
    </source>
</evidence>
<sequence>MDSATVPVLNQLSIPDEDGKYVTGIRIPYTVVIADGEIKTWFYYSLKSGRILKKPQSCLTPQKILKAFSKLPAGGGVIASFDGVSVVYNESTRRNEKIQSKQFLTLPSLQNFFRSIEYTRGVLQEFVIPNERNNFSLAVHWTPYLNFIENISSKFYLDDETEPSQKCATYEGPEYLTTKTYFPNGPFHDRLTGYCQQINDHLSRLSKGKKEIKHCLAQFRIDSERKIVFIWMTSMSLQPIGANLSSVNQPVRERNSARSSNILFSQEPPKILPGQAVISPIKTIQQEKMRENHRKVNTSRYGGGYGQRPASVNRKRRRRSRSALAGKRNEEGDSNDEVSTFDESGDALGFVRSRSLDQTDEDAQKKEERKQRRIARRQQRRREKRRKQKEWVQRQRYLSRLSQPKSSIQLNRTAPAQTRSKSSDSMGKSVNMSVRVNVDPYASINSRPRSQKTTGRKTNVCE</sequence>